<reference evidence="9 10" key="1">
    <citation type="journal article" date="2023" name="bioRxiv">
        <title>An intranuclear bacterial parasite of deep-sea mussels expresses apoptosis inhibitors acquired from its host.</title>
        <authorList>
            <person name="Gonzalez Porras M.A."/>
            <person name="Assie A."/>
            <person name="Tietjen M."/>
            <person name="Violette M."/>
            <person name="Kleiner M."/>
            <person name="Gruber-Vodicka H."/>
            <person name="Dubilier N."/>
            <person name="Leisch N."/>
        </authorList>
    </citation>
    <scope>NUCLEOTIDE SEQUENCE [LARGE SCALE GENOMIC DNA]</scope>
    <source>
        <strain evidence="9">IAP13</strain>
    </source>
</reference>
<keyword evidence="2 6" id="KW-0808">Transferase</keyword>
<dbReference type="SUPFAM" id="SSF53335">
    <property type="entry name" value="S-adenosyl-L-methionine-dependent methyltransferases"/>
    <property type="match status" value="1"/>
</dbReference>
<evidence type="ECO:0000256" key="4">
    <source>
        <dbReference type="ARBA" id="ARBA00022747"/>
    </source>
</evidence>
<dbReference type="GO" id="GO:0003677">
    <property type="term" value="F:DNA binding"/>
    <property type="evidence" value="ECO:0007669"/>
    <property type="project" value="TreeGrafter"/>
</dbReference>
<dbReference type="InterPro" id="IPR031303">
    <property type="entry name" value="C5_meth_CS"/>
</dbReference>
<dbReference type="GO" id="GO:0044027">
    <property type="term" value="P:negative regulation of gene expression via chromosomal CpG island methylation"/>
    <property type="evidence" value="ECO:0007669"/>
    <property type="project" value="TreeGrafter"/>
</dbReference>
<dbReference type="PROSITE" id="PS00094">
    <property type="entry name" value="C5_MTASE_1"/>
    <property type="match status" value="1"/>
</dbReference>
<evidence type="ECO:0000256" key="6">
    <source>
        <dbReference type="PROSITE-ProRule" id="PRU01016"/>
    </source>
</evidence>
<dbReference type="Pfam" id="PF00145">
    <property type="entry name" value="DNA_methylase"/>
    <property type="match status" value="1"/>
</dbReference>
<evidence type="ECO:0000256" key="7">
    <source>
        <dbReference type="RuleBase" id="RU000416"/>
    </source>
</evidence>
<name>A0AA90NP10_9GAMM</name>
<evidence type="ECO:0000313" key="9">
    <source>
        <dbReference type="EMBL" id="MDP0590147.1"/>
    </source>
</evidence>
<gene>
    <name evidence="9" type="primary">dcm</name>
    <name evidence="9" type="ORF">QS748_13555</name>
</gene>
<dbReference type="NCBIfam" id="TIGR00675">
    <property type="entry name" value="dcm"/>
    <property type="match status" value="1"/>
</dbReference>
<evidence type="ECO:0000256" key="8">
    <source>
        <dbReference type="RuleBase" id="RU000417"/>
    </source>
</evidence>
<dbReference type="GO" id="GO:0009307">
    <property type="term" value="P:DNA restriction-modification system"/>
    <property type="evidence" value="ECO:0007669"/>
    <property type="project" value="UniProtKB-KW"/>
</dbReference>
<dbReference type="Gene3D" id="3.90.120.10">
    <property type="entry name" value="DNA Methylase, subunit A, domain 2"/>
    <property type="match status" value="1"/>
</dbReference>
<dbReference type="PROSITE" id="PS00095">
    <property type="entry name" value="C5_MTASE_2"/>
    <property type="match status" value="1"/>
</dbReference>
<dbReference type="InterPro" id="IPR050390">
    <property type="entry name" value="C5-Methyltransferase"/>
</dbReference>
<dbReference type="GO" id="GO:0032259">
    <property type="term" value="P:methylation"/>
    <property type="evidence" value="ECO:0007669"/>
    <property type="project" value="UniProtKB-KW"/>
</dbReference>
<dbReference type="Proteomes" id="UP001178148">
    <property type="component" value="Unassembled WGS sequence"/>
</dbReference>
<evidence type="ECO:0000313" key="10">
    <source>
        <dbReference type="Proteomes" id="UP001178148"/>
    </source>
</evidence>
<dbReference type="InterPro" id="IPR001525">
    <property type="entry name" value="C5_MeTfrase"/>
</dbReference>
<evidence type="ECO:0000256" key="2">
    <source>
        <dbReference type="ARBA" id="ARBA00022679"/>
    </source>
</evidence>
<dbReference type="AlphaFoldDB" id="A0AA90NP10"/>
<keyword evidence="10" id="KW-1185">Reference proteome</keyword>
<dbReference type="Gene3D" id="3.40.50.150">
    <property type="entry name" value="Vaccinia Virus protein VP39"/>
    <property type="match status" value="1"/>
</dbReference>
<comment type="caution">
    <text evidence="9">The sequence shown here is derived from an EMBL/GenBank/DDBJ whole genome shotgun (WGS) entry which is preliminary data.</text>
</comment>
<dbReference type="InterPro" id="IPR018117">
    <property type="entry name" value="C5_DNA_meth_AS"/>
</dbReference>
<dbReference type="EC" id="2.1.1.37" evidence="8"/>
<dbReference type="PRINTS" id="PR00105">
    <property type="entry name" value="C5METTRFRASE"/>
</dbReference>
<dbReference type="PANTHER" id="PTHR10629">
    <property type="entry name" value="CYTOSINE-SPECIFIC METHYLTRANSFERASE"/>
    <property type="match status" value="1"/>
</dbReference>
<dbReference type="PANTHER" id="PTHR10629:SF52">
    <property type="entry name" value="DNA (CYTOSINE-5)-METHYLTRANSFERASE 1"/>
    <property type="match status" value="1"/>
</dbReference>
<dbReference type="CDD" id="cd00315">
    <property type="entry name" value="Cyt_C5_DNA_methylase"/>
    <property type="match status" value="1"/>
</dbReference>
<accession>A0AA90NP10</accession>
<comment type="catalytic activity">
    <reaction evidence="5 8">
        <text>a 2'-deoxycytidine in DNA + S-adenosyl-L-methionine = a 5-methyl-2'-deoxycytidine in DNA + S-adenosyl-L-homocysteine + H(+)</text>
        <dbReference type="Rhea" id="RHEA:13681"/>
        <dbReference type="Rhea" id="RHEA-COMP:11369"/>
        <dbReference type="Rhea" id="RHEA-COMP:11370"/>
        <dbReference type="ChEBI" id="CHEBI:15378"/>
        <dbReference type="ChEBI" id="CHEBI:57856"/>
        <dbReference type="ChEBI" id="CHEBI:59789"/>
        <dbReference type="ChEBI" id="CHEBI:85452"/>
        <dbReference type="ChEBI" id="CHEBI:85454"/>
        <dbReference type="EC" id="2.1.1.37"/>
    </reaction>
</comment>
<evidence type="ECO:0000256" key="5">
    <source>
        <dbReference type="ARBA" id="ARBA00047422"/>
    </source>
</evidence>
<keyword evidence="3 6" id="KW-0949">S-adenosyl-L-methionine</keyword>
<keyword evidence="4" id="KW-0680">Restriction system</keyword>
<evidence type="ECO:0000256" key="3">
    <source>
        <dbReference type="ARBA" id="ARBA00022691"/>
    </source>
</evidence>
<dbReference type="GO" id="GO:0003886">
    <property type="term" value="F:DNA (cytosine-5-)-methyltransferase activity"/>
    <property type="evidence" value="ECO:0007669"/>
    <property type="project" value="UniProtKB-EC"/>
</dbReference>
<dbReference type="InterPro" id="IPR029063">
    <property type="entry name" value="SAM-dependent_MTases_sf"/>
</dbReference>
<feature type="active site" evidence="6">
    <location>
        <position position="141"/>
    </location>
</feature>
<organism evidence="9 10">
    <name type="scientific">Candidatus Endonucleibacter bathymodioli</name>
    <dbReference type="NCBI Taxonomy" id="539814"/>
    <lineage>
        <taxon>Bacteria</taxon>
        <taxon>Pseudomonadati</taxon>
        <taxon>Pseudomonadota</taxon>
        <taxon>Gammaproteobacteria</taxon>
        <taxon>Oceanospirillales</taxon>
        <taxon>Endozoicomonadaceae</taxon>
        <taxon>Candidatus Endonucleibacter</taxon>
    </lineage>
</organism>
<sequence length="452" mass="51294">MSKETISESLLADIMSVSKRTVGSWKKNGKVKPLKNGLYFLSDLVHFPQVKAMMESNWNKEQKIKPIKEYSSIELFAGAGGLAIGLEKAGFNAVALNEIDKNACSTLRKNRPEWNVIEGDISNIDFTVYKNIDFLSGGFPCQAFSYAGNKLGFEDTRGTLFFEFARAIKEIKPKVFLGENVRGLLTHDNGKTLEAIKSVIQELGYTLIEPRVLKAIFYRVPQKRERLLLVCIRNDLVKYNNFEWPEPFNRILTVNDALKKGALYESDCPDSQGQVYPERKKKILSMVPPGGCWVDLPDDIQREYMQKSYFMGGGKTGMARRLSYDSPSLTLTCAPAQKQTERCHPEETRPLTVREYARIQTFPDNWEFMGSVSSQYKQIGNAVPVNLAHAMGKKLISLLNNIENRIDVFKSYQIEEKEKTATQMSLFEPKSKYAIKAHNKKIQRTQKAAPLI</sequence>
<dbReference type="EMBL" id="JASXSV010000032">
    <property type="protein sequence ID" value="MDP0590147.1"/>
    <property type="molecule type" value="Genomic_DNA"/>
</dbReference>
<evidence type="ECO:0000256" key="1">
    <source>
        <dbReference type="ARBA" id="ARBA00022603"/>
    </source>
</evidence>
<dbReference type="PROSITE" id="PS51679">
    <property type="entry name" value="SAM_MT_C5"/>
    <property type="match status" value="1"/>
</dbReference>
<comment type="similarity">
    <text evidence="6 7">Belongs to the class I-like SAM-binding methyltransferase superfamily. C5-methyltransferase family.</text>
</comment>
<keyword evidence="1 6" id="KW-0489">Methyltransferase</keyword>
<protein>
    <recommendedName>
        <fullName evidence="8">Cytosine-specific methyltransferase</fullName>
        <ecNumber evidence="8">2.1.1.37</ecNumber>
    </recommendedName>
</protein>
<proteinExistence type="inferred from homology"/>